<comment type="subcellular location">
    <subcellularLocation>
        <location evidence="1 14">Cell outer membrane</location>
        <topology evidence="1 14">Multi-pass membrane protein</topology>
    </subcellularLocation>
</comment>
<evidence type="ECO:0000313" key="20">
    <source>
        <dbReference type="Proteomes" id="UP000250831"/>
    </source>
</evidence>
<keyword evidence="3 14" id="KW-0813">Transport</keyword>
<dbReference type="Gene3D" id="2.170.130.10">
    <property type="entry name" value="TonB-dependent receptor, plug domain"/>
    <property type="match status" value="1"/>
</dbReference>
<evidence type="ECO:0000256" key="7">
    <source>
        <dbReference type="ARBA" id="ARBA00022729"/>
    </source>
</evidence>
<evidence type="ECO:0000256" key="5">
    <source>
        <dbReference type="ARBA" id="ARBA00022496"/>
    </source>
</evidence>
<dbReference type="GO" id="GO:0009279">
    <property type="term" value="C:cell outer membrane"/>
    <property type="evidence" value="ECO:0007669"/>
    <property type="project" value="UniProtKB-SubCell"/>
</dbReference>
<dbReference type="Proteomes" id="UP000250831">
    <property type="component" value="Unassembled WGS sequence"/>
</dbReference>
<keyword evidence="10 15" id="KW-0798">TonB box</keyword>
<dbReference type="Pfam" id="PF13620">
    <property type="entry name" value="CarboxypepD_reg"/>
    <property type="match status" value="1"/>
</dbReference>
<evidence type="ECO:0000256" key="16">
    <source>
        <dbReference type="SAM" id="SignalP"/>
    </source>
</evidence>
<dbReference type="Gene3D" id="2.60.40.1120">
    <property type="entry name" value="Carboxypeptidase-like, regulatory domain"/>
    <property type="match status" value="1"/>
</dbReference>
<evidence type="ECO:0000256" key="3">
    <source>
        <dbReference type="ARBA" id="ARBA00022448"/>
    </source>
</evidence>
<dbReference type="AlphaFoldDB" id="A0A363NWI6"/>
<keyword evidence="5" id="KW-0410">Iron transport</keyword>
<keyword evidence="9" id="KW-0406">Ion transport</keyword>
<dbReference type="GO" id="GO:0015891">
    <property type="term" value="P:siderophore transport"/>
    <property type="evidence" value="ECO:0007669"/>
    <property type="project" value="InterPro"/>
</dbReference>
<evidence type="ECO:0000256" key="2">
    <source>
        <dbReference type="ARBA" id="ARBA00009810"/>
    </source>
</evidence>
<dbReference type="InterPro" id="IPR037066">
    <property type="entry name" value="Plug_dom_sf"/>
</dbReference>
<dbReference type="GO" id="GO:0030246">
    <property type="term" value="F:carbohydrate binding"/>
    <property type="evidence" value="ECO:0007669"/>
    <property type="project" value="InterPro"/>
</dbReference>
<evidence type="ECO:0000256" key="12">
    <source>
        <dbReference type="ARBA" id="ARBA00023170"/>
    </source>
</evidence>
<dbReference type="InterPro" id="IPR013784">
    <property type="entry name" value="Carb-bd-like_fold"/>
</dbReference>
<evidence type="ECO:0000256" key="1">
    <source>
        <dbReference type="ARBA" id="ARBA00004571"/>
    </source>
</evidence>
<protein>
    <submittedName>
        <fullName evidence="19">TonB-dependent siderophore receptor</fullName>
    </submittedName>
</protein>
<keyword evidence="4 14" id="KW-1134">Transmembrane beta strand</keyword>
<accession>A0A363NWI6</accession>
<evidence type="ECO:0000256" key="14">
    <source>
        <dbReference type="PROSITE-ProRule" id="PRU01360"/>
    </source>
</evidence>
<proteinExistence type="inferred from homology"/>
<dbReference type="Pfam" id="PF07715">
    <property type="entry name" value="Plug"/>
    <property type="match status" value="1"/>
</dbReference>
<evidence type="ECO:0000256" key="11">
    <source>
        <dbReference type="ARBA" id="ARBA00023136"/>
    </source>
</evidence>
<dbReference type="InterPro" id="IPR010105">
    <property type="entry name" value="TonB_sidphr_rcpt"/>
</dbReference>
<keyword evidence="12 19" id="KW-0675">Receptor</keyword>
<dbReference type="PANTHER" id="PTHR32552">
    <property type="entry name" value="FERRICHROME IRON RECEPTOR-RELATED"/>
    <property type="match status" value="1"/>
</dbReference>
<comment type="similarity">
    <text evidence="2 14 15">Belongs to the TonB-dependent receptor family.</text>
</comment>
<name>A0A363NWI6_9SPHI</name>
<keyword evidence="6 14" id="KW-0812">Transmembrane</keyword>
<evidence type="ECO:0000256" key="9">
    <source>
        <dbReference type="ARBA" id="ARBA00023065"/>
    </source>
</evidence>
<reference evidence="19 20" key="1">
    <citation type="submission" date="2018-04" db="EMBL/GenBank/DDBJ databases">
        <title>Sphingobacterium sp. M46 Genome.</title>
        <authorList>
            <person name="Cheng J."/>
            <person name="Li Y."/>
        </authorList>
    </citation>
    <scope>NUCLEOTIDE SEQUENCE [LARGE SCALE GENOMIC DNA]</scope>
    <source>
        <strain evidence="19 20">M46</strain>
    </source>
</reference>
<keyword evidence="11 14" id="KW-0472">Membrane</keyword>
<dbReference type="GO" id="GO:0038023">
    <property type="term" value="F:signaling receptor activity"/>
    <property type="evidence" value="ECO:0007669"/>
    <property type="project" value="InterPro"/>
</dbReference>
<keyword evidence="7 16" id="KW-0732">Signal</keyword>
<evidence type="ECO:0000256" key="6">
    <source>
        <dbReference type="ARBA" id="ARBA00022692"/>
    </source>
</evidence>
<dbReference type="InterPro" id="IPR039426">
    <property type="entry name" value="TonB-dep_rcpt-like"/>
</dbReference>
<gene>
    <name evidence="19" type="ORF">DCO56_09605</name>
</gene>
<dbReference type="SUPFAM" id="SSF49452">
    <property type="entry name" value="Starch-binding domain-like"/>
    <property type="match status" value="1"/>
</dbReference>
<dbReference type="GO" id="GO:0015344">
    <property type="term" value="F:siderophore uptake transmembrane transporter activity"/>
    <property type="evidence" value="ECO:0007669"/>
    <property type="project" value="TreeGrafter"/>
</dbReference>
<dbReference type="SUPFAM" id="SSF56935">
    <property type="entry name" value="Porins"/>
    <property type="match status" value="1"/>
</dbReference>
<evidence type="ECO:0000256" key="13">
    <source>
        <dbReference type="ARBA" id="ARBA00023237"/>
    </source>
</evidence>
<dbReference type="InterPro" id="IPR012910">
    <property type="entry name" value="Plug_dom"/>
</dbReference>
<evidence type="ECO:0000259" key="17">
    <source>
        <dbReference type="Pfam" id="PF00593"/>
    </source>
</evidence>
<evidence type="ECO:0000256" key="15">
    <source>
        <dbReference type="RuleBase" id="RU003357"/>
    </source>
</evidence>
<evidence type="ECO:0000256" key="8">
    <source>
        <dbReference type="ARBA" id="ARBA00023004"/>
    </source>
</evidence>
<keyword evidence="20" id="KW-1185">Reference proteome</keyword>
<dbReference type="Gene3D" id="2.40.170.20">
    <property type="entry name" value="TonB-dependent receptor, beta-barrel domain"/>
    <property type="match status" value="1"/>
</dbReference>
<keyword evidence="13 14" id="KW-0998">Cell outer membrane</keyword>
<dbReference type="RefSeq" id="WP_108633515.1">
    <property type="nucleotide sequence ID" value="NZ_QCXX01000002.1"/>
</dbReference>
<dbReference type="OrthoDB" id="9775095at2"/>
<keyword evidence="8" id="KW-0408">Iron</keyword>
<evidence type="ECO:0000256" key="4">
    <source>
        <dbReference type="ARBA" id="ARBA00022452"/>
    </source>
</evidence>
<dbReference type="EMBL" id="QCXX01000002">
    <property type="protein sequence ID" value="PUV25182.1"/>
    <property type="molecule type" value="Genomic_DNA"/>
</dbReference>
<organism evidence="19 20">
    <name type="scientific">Sphingobacterium athyrii</name>
    <dbReference type="NCBI Taxonomy" id="2152717"/>
    <lineage>
        <taxon>Bacteria</taxon>
        <taxon>Pseudomonadati</taxon>
        <taxon>Bacteroidota</taxon>
        <taxon>Sphingobacteriia</taxon>
        <taxon>Sphingobacteriales</taxon>
        <taxon>Sphingobacteriaceae</taxon>
        <taxon>Sphingobacterium</taxon>
    </lineage>
</organism>
<feature type="signal peptide" evidence="16">
    <location>
        <begin position="1"/>
        <end position="28"/>
    </location>
</feature>
<dbReference type="PANTHER" id="PTHR32552:SF68">
    <property type="entry name" value="FERRICHROME OUTER MEMBRANE TRANSPORTER_PHAGE RECEPTOR"/>
    <property type="match status" value="1"/>
</dbReference>
<feature type="domain" description="TonB-dependent receptor plug" evidence="18">
    <location>
        <begin position="145"/>
        <end position="234"/>
    </location>
</feature>
<evidence type="ECO:0000256" key="10">
    <source>
        <dbReference type="ARBA" id="ARBA00023077"/>
    </source>
</evidence>
<dbReference type="InterPro" id="IPR000531">
    <property type="entry name" value="Beta-barrel_TonB"/>
</dbReference>
<dbReference type="CDD" id="cd01347">
    <property type="entry name" value="ligand_gated_channel"/>
    <property type="match status" value="1"/>
</dbReference>
<evidence type="ECO:0000259" key="18">
    <source>
        <dbReference type="Pfam" id="PF07715"/>
    </source>
</evidence>
<comment type="caution">
    <text evidence="19">The sequence shown here is derived from an EMBL/GenBank/DDBJ whole genome shotgun (WGS) entry which is preliminary data.</text>
</comment>
<dbReference type="Pfam" id="PF00593">
    <property type="entry name" value="TonB_dep_Rec_b-barrel"/>
    <property type="match status" value="1"/>
</dbReference>
<evidence type="ECO:0000313" key="19">
    <source>
        <dbReference type="EMBL" id="PUV25182.1"/>
    </source>
</evidence>
<dbReference type="InterPro" id="IPR036942">
    <property type="entry name" value="Beta-barrel_TonB_sf"/>
</dbReference>
<dbReference type="PROSITE" id="PS52016">
    <property type="entry name" value="TONB_DEPENDENT_REC_3"/>
    <property type="match status" value="1"/>
</dbReference>
<dbReference type="NCBIfam" id="TIGR01783">
    <property type="entry name" value="TonB-siderophor"/>
    <property type="match status" value="1"/>
</dbReference>
<feature type="domain" description="TonB-dependent receptor-like beta-barrel" evidence="17">
    <location>
        <begin position="318"/>
        <end position="767"/>
    </location>
</feature>
<feature type="chain" id="PRO_5016867732" evidence="16">
    <location>
        <begin position="29"/>
        <end position="796"/>
    </location>
</feature>
<sequence length="796" mass="88829">MYLSLKNSKSFSFLLCLLAFLYAGNVLAQKNTNNLIQGQVTTRDGSPAAYSTIKLSNGRSARVDKEGRYTFRDLNPGTYVVTVSFVGLPEQSQTLSVAVGETAVADFVLSADGKTLDEILIIGQKYAITSKKESDYVARLPLKNLENPQVYSVVDKELIKEQMALTLEESFRNVPGAAPSKTGAGMPSFFSRGFQTSENFRNGMATYLRTGIDLAQVERVETIKGPTSTLFGAQMTSFGGIVNYITKKPYETFGGEVGYSMGSWDMNRLTADINAPIAAEEGLLFRVNLARQKENTFQDQGNNATVLIAPSLSYQVNDRLKLSLDADFYSVKGITPAGWMIDPKLGKTSFDQLHLDYRQSLNDNSLVSRQSSSNVLFQADYKLSDQWQSQTKYAWGNGSYDDLHIFDMIWKTDKLVDRILRVFTDEESARKNFQQNFIGDFKIGQFRNRMVVGLDYMSNYRKTRYDGLGYGGIPVFAPAQLDSLSKTPVIRIEDVNAVLAKRNTGQNITKEASYSAYVSDVFNVTDRLSAMASLRIDRIINEGLSNTLTRIEKKDRYNQTALSPKFGLVYEILKDKVSLFANYMNGFKNIPGREQVDKTYSFFKPQRANQLEGGVKVELSDVFNATVSYYNIDVTNSLYTETRSTGNFTVQGGTQNSKGFEVELIGKPFTGFNYVASYGYNDNEFISGANIGKRAIGTPEHVLNIWTSYALTDGRAKGLGLGVGNSYISKAFLDAANTFTLGAYNLLDATVFYNRPKYSVRVKANNILDKKYWVSDGYYARPQKPFNFMASVAYKF</sequence>